<gene>
    <name evidence="2" type="ORF">CHGG_09179</name>
</gene>
<evidence type="ECO:0000313" key="3">
    <source>
        <dbReference type="Proteomes" id="UP000001056"/>
    </source>
</evidence>
<dbReference type="VEuPathDB" id="FungiDB:CHGG_09179"/>
<sequence>MAPQNRLHGTIANDQHPALGRRPKGRKDLQNLCRRIDCRRIRLLDDTVTETILKFDSGPQGTELGTRSGTIPGFDGGSGIPARELFAIKNADELDGHSVYTLLLHGDELLYVYSDRTTAPRIRRYWNRSYRTGAIPSAAPNPTCCNYPVAAVISQNPYQIIQAGQENNSNPLHGILPKYHPNGTLETILEFHIPDLMRAGASGLAE</sequence>
<evidence type="ECO:0000256" key="1">
    <source>
        <dbReference type="SAM" id="MobiDB-lite"/>
    </source>
</evidence>
<dbReference type="Proteomes" id="UP000001056">
    <property type="component" value="Unassembled WGS sequence"/>
</dbReference>
<evidence type="ECO:0000313" key="2">
    <source>
        <dbReference type="EMBL" id="EAQ85165.1"/>
    </source>
</evidence>
<dbReference type="HOGENOM" id="CLU_1331808_0_0_1"/>
<protein>
    <submittedName>
        <fullName evidence="2">Uncharacterized protein</fullName>
    </submittedName>
</protein>
<dbReference type="OrthoDB" id="4571707at2759"/>
<name>Q2GS75_CHAGB</name>
<keyword evidence="3" id="KW-1185">Reference proteome</keyword>
<dbReference type="GeneID" id="4394908"/>
<proteinExistence type="predicted"/>
<dbReference type="RefSeq" id="XP_001227106.1">
    <property type="nucleotide sequence ID" value="XM_001227105.1"/>
</dbReference>
<dbReference type="InParanoid" id="Q2GS75"/>
<dbReference type="EMBL" id="CH408034">
    <property type="protein sequence ID" value="EAQ85165.1"/>
    <property type="molecule type" value="Genomic_DNA"/>
</dbReference>
<reference evidence="3" key="1">
    <citation type="journal article" date="2015" name="Genome Announc.">
        <title>Draft genome sequence of the cellulolytic fungus Chaetomium globosum.</title>
        <authorList>
            <person name="Cuomo C.A."/>
            <person name="Untereiner W.A."/>
            <person name="Ma L.-J."/>
            <person name="Grabherr M."/>
            <person name="Birren B.W."/>
        </authorList>
    </citation>
    <scope>NUCLEOTIDE SEQUENCE [LARGE SCALE GENOMIC DNA]</scope>
    <source>
        <strain evidence="3">ATCC 6205 / CBS 148.51 / DSM 1962 / NBRC 6347 / NRRL 1970</strain>
    </source>
</reference>
<feature type="region of interest" description="Disordered" evidence="1">
    <location>
        <begin position="1"/>
        <end position="26"/>
    </location>
</feature>
<accession>Q2GS75</accession>
<dbReference type="AlphaFoldDB" id="Q2GS75"/>
<organism evidence="2 3">
    <name type="scientific">Chaetomium globosum (strain ATCC 6205 / CBS 148.51 / DSM 1962 / NBRC 6347 / NRRL 1970)</name>
    <name type="common">Soil fungus</name>
    <dbReference type="NCBI Taxonomy" id="306901"/>
    <lineage>
        <taxon>Eukaryota</taxon>
        <taxon>Fungi</taxon>
        <taxon>Dikarya</taxon>
        <taxon>Ascomycota</taxon>
        <taxon>Pezizomycotina</taxon>
        <taxon>Sordariomycetes</taxon>
        <taxon>Sordariomycetidae</taxon>
        <taxon>Sordariales</taxon>
        <taxon>Chaetomiaceae</taxon>
        <taxon>Chaetomium</taxon>
    </lineage>
</organism>